<dbReference type="OrthoDB" id="4062651at2759"/>
<dbReference type="Proteomes" id="UP000000305">
    <property type="component" value="Unassembled WGS sequence"/>
</dbReference>
<dbReference type="AlphaFoldDB" id="E9HHD9"/>
<proteinExistence type="predicted"/>
<dbReference type="HOGENOM" id="CLU_1469652_0_0_1"/>
<gene>
    <name evidence="2" type="ORF">DAPPUDRAFT_114208</name>
</gene>
<sequence length="184" mass="21402">MRASKHEKVYDFIRDMIDPQPEKPISLKSVVMRLENLFPPSATSFQEYRKDDQPNPETATTSGDPCETEVEGKIADVSDQEGDSTNKTRLEEEVEEIQVGEIKSTNEEKEMTGTKLQLRRNLLCFKWLDELLSQPRKFYYGLIGNIYIRGTCSTALQESERNLDAEDCLKKEEIVIYRKYQMYK</sequence>
<feature type="region of interest" description="Disordered" evidence="1">
    <location>
        <begin position="42"/>
        <end position="93"/>
    </location>
</feature>
<keyword evidence="3" id="KW-1185">Reference proteome</keyword>
<dbReference type="KEGG" id="dpx:DAPPUDRAFT_114208"/>
<dbReference type="InParanoid" id="E9HHD9"/>
<organism evidence="2 3">
    <name type="scientific">Daphnia pulex</name>
    <name type="common">Water flea</name>
    <dbReference type="NCBI Taxonomy" id="6669"/>
    <lineage>
        <taxon>Eukaryota</taxon>
        <taxon>Metazoa</taxon>
        <taxon>Ecdysozoa</taxon>
        <taxon>Arthropoda</taxon>
        <taxon>Crustacea</taxon>
        <taxon>Branchiopoda</taxon>
        <taxon>Diplostraca</taxon>
        <taxon>Cladocera</taxon>
        <taxon>Anomopoda</taxon>
        <taxon>Daphniidae</taxon>
        <taxon>Daphnia</taxon>
    </lineage>
</organism>
<dbReference type="EMBL" id="GL732647">
    <property type="protein sequence ID" value="EFX68844.1"/>
    <property type="molecule type" value="Genomic_DNA"/>
</dbReference>
<evidence type="ECO:0000313" key="3">
    <source>
        <dbReference type="Proteomes" id="UP000000305"/>
    </source>
</evidence>
<evidence type="ECO:0000313" key="2">
    <source>
        <dbReference type="EMBL" id="EFX68844.1"/>
    </source>
</evidence>
<accession>E9HHD9</accession>
<reference evidence="2 3" key="1">
    <citation type="journal article" date="2011" name="Science">
        <title>The ecoresponsive genome of Daphnia pulex.</title>
        <authorList>
            <person name="Colbourne J.K."/>
            <person name="Pfrender M.E."/>
            <person name="Gilbert D."/>
            <person name="Thomas W.K."/>
            <person name="Tucker A."/>
            <person name="Oakley T.H."/>
            <person name="Tokishita S."/>
            <person name="Aerts A."/>
            <person name="Arnold G.J."/>
            <person name="Basu M.K."/>
            <person name="Bauer D.J."/>
            <person name="Caceres C.E."/>
            <person name="Carmel L."/>
            <person name="Casola C."/>
            <person name="Choi J.H."/>
            <person name="Detter J.C."/>
            <person name="Dong Q."/>
            <person name="Dusheyko S."/>
            <person name="Eads B.D."/>
            <person name="Frohlich T."/>
            <person name="Geiler-Samerotte K.A."/>
            <person name="Gerlach D."/>
            <person name="Hatcher P."/>
            <person name="Jogdeo S."/>
            <person name="Krijgsveld J."/>
            <person name="Kriventseva E.V."/>
            <person name="Kultz D."/>
            <person name="Laforsch C."/>
            <person name="Lindquist E."/>
            <person name="Lopez J."/>
            <person name="Manak J.R."/>
            <person name="Muller J."/>
            <person name="Pangilinan J."/>
            <person name="Patwardhan R.P."/>
            <person name="Pitluck S."/>
            <person name="Pritham E.J."/>
            <person name="Rechtsteiner A."/>
            <person name="Rho M."/>
            <person name="Rogozin I.B."/>
            <person name="Sakarya O."/>
            <person name="Salamov A."/>
            <person name="Schaack S."/>
            <person name="Shapiro H."/>
            <person name="Shiga Y."/>
            <person name="Skalitzky C."/>
            <person name="Smith Z."/>
            <person name="Souvorov A."/>
            <person name="Sung W."/>
            <person name="Tang Z."/>
            <person name="Tsuchiya D."/>
            <person name="Tu H."/>
            <person name="Vos H."/>
            <person name="Wang M."/>
            <person name="Wolf Y.I."/>
            <person name="Yamagata H."/>
            <person name="Yamada T."/>
            <person name="Ye Y."/>
            <person name="Shaw J.R."/>
            <person name="Andrews J."/>
            <person name="Crease T.J."/>
            <person name="Tang H."/>
            <person name="Lucas S.M."/>
            <person name="Robertson H.M."/>
            <person name="Bork P."/>
            <person name="Koonin E.V."/>
            <person name="Zdobnov E.M."/>
            <person name="Grigoriev I.V."/>
            <person name="Lynch M."/>
            <person name="Boore J.L."/>
        </authorList>
    </citation>
    <scope>NUCLEOTIDE SEQUENCE [LARGE SCALE GENOMIC DNA]</scope>
</reference>
<name>E9HHD9_DAPPU</name>
<protein>
    <submittedName>
        <fullName evidence="2">Uncharacterized protein</fullName>
    </submittedName>
</protein>
<evidence type="ECO:0000256" key="1">
    <source>
        <dbReference type="SAM" id="MobiDB-lite"/>
    </source>
</evidence>